<feature type="compositionally biased region" description="Pro residues" evidence="8">
    <location>
        <begin position="166"/>
        <end position="187"/>
    </location>
</feature>
<evidence type="ECO:0000256" key="4">
    <source>
        <dbReference type="ARBA" id="ARBA00022692"/>
    </source>
</evidence>
<evidence type="ECO:0000256" key="6">
    <source>
        <dbReference type="ARBA" id="ARBA00022989"/>
    </source>
</evidence>
<comment type="subcellular location">
    <subcellularLocation>
        <location evidence="1">Cell membrane</location>
        <topology evidence="1">Multi-pass membrane protein</topology>
    </subcellularLocation>
</comment>
<keyword evidence="6 9" id="KW-1133">Transmembrane helix</keyword>
<evidence type="ECO:0000256" key="1">
    <source>
        <dbReference type="ARBA" id="ARBA00004651"/>
    </source>
</evidence>
<keyword evidence="7 9" id="KW-0472">Membrane</keyword>
<dbReference type="NCBIfam" id="TIGR04178">
    <property type="entry name" value="exo_archaeo"/>
    <property type="match status" value="1"/>
</dbReference>
<dbReference type="KEGG" id="cof:FOZ74_06015"/>
<organism evidence="10 11">
    <name type="scientific">Comamonas flocculans</name>
    <dbReference type="NCBI Taxonomy" id="2597701"/>
    <lineage>
        <taxon>Bacteria</taxon>
        <taxon>Pseudomonadati</taxon>
        <taxon>Pseudomonadota</taxon>
        <taxon>Betaproteobacteria</taxon>
        <taxon>Burkholderiales</taxon>
        <taxon>Comamonadaceae</taxon>
        <taxon>Comamonas</taxon>
    </lineage>
</organism>
<keyword evidence="11" id="KW-1185">Reference proteome</keyword>
<gene>
    <name evidence="10" type="primary">xrtH</name>
    <name evidence="10" type="ORF">FOZ74_06015</name>
</gene>
<dbReference type="Proteomes" id="UP000321199">
    <property type="component" value="Chromosome"/>
</dbReference>
<dbReference type="AlphaFoldDB" id="A0A5B8RT17"/>
<evidence type="ECO:0000313" key="10">
    <source>
        <dbReference type="EMBL" id="QEA12620.1"/>
    </source>
</evidence>
<feature type="transmembrane region" description="Helical" evidence="9">
    <location>
        <begin position="75"/>
        <end position="93"/>
    </location>
</feature>
<dbReference type="InterPro" id="IPR019127">
    <property type="entry name" value="Exosortase"/>
</dbReference>
<dbReference type="NCBIfam" id="TIGR04177">
    <property type="entry name" value="exosort_XrtH"/>
    <property type="match status" value="1"/>
</dbReference>
<dbReference type="GO" id="GO:0006508">
    <property type="term" value="P:proteolysis"/>
    <property type="evidence" value="ECO:0007669"/>
    <property type="project" value="UniProtKB-KW"/>
</dbReference>
<evidence type="ECO:0000256" key="3">
    <source>
        <dbReference type="ARBA" id="ARBA00022670"/>
    </source>
</evidence>
<name>A0A5B8RT17_9BURK</name>
<dbReference type="GO" id="GO:0008233">
    <property type="term" value="F:peptidase activity"/>
    <property type="evidence" value="ECO:0007669"/>
    <property type="project" value="UniProtKB-KW"/>
</dbReference>
<reference evidence="10 11" key="1">
    <citation type="submission" date="2019-07" db="EMBL/GenBank/DDBJ databases">
        <title>Complete genome sequence of Comamonas sp. NLF 7-7 isolated from livestock.</title>
        <authorList>
            <person name="Kim D.H."/>
            <person name="Kim J.G."/>
        </authorList>
    </citation>
    <scope>NUCLEOTIDE SEQUENCE [LARGE SCALE GENOMIC DNA]</scope>
    <source>
        <strain evidence="10 11">NLF 7-7</strain>
    </source>
</reference>
<feature type="transmembrane region" description="Helical" evidence="9">
    <location>
        <begin position="135"/>
        <end position="153"/>
    </location>
</feature>
<evidence type="ECO:0000256" key="7">
    <source>
        <dbReference type="ARBA" id="ARBA00023136"/>
    </source>
</evidence>
<evidence type="ECO:0000256" key="2">
    <source>
        <dbReference type="ARBA" id="ARBA00022475"/>
    </source>
</evidence>
<feature type="region of interest" description="Disordered" evidence="8">
    <location>
        <begin position="160"/>
        <end position="208"/>
    </location>
</feature>
<keyword evidence="3" id="KW-0645">Protease</keyword>
<dbReference type="InterPro" id="IPR026441">
    <property type="entry name" value="Exosort_XrtH"/>
</dbReference>
<dbReference type="Pfam" id="PF09721">
    <property type="entry name" value="Exosortase_EpsH"/>
    <property type="match status" value="1"/>
</dbReference>
<evidence type="ECO:0000313" key="11">
    <source>
        <dbReference type="Proteomes" id="UP000321199"/>
    </source>
</evidence>
<accession>A0A5B8RT17</accession>
<evidence type="ECO:0000256" key="5">
    <source>
        <dbReference type="ARBA" id="ARBA00022801"/>
    </source>
</evidence>
<keyword evidence="5 10" id="KW-0378">Hydrolase</keyword>
<dbReference type="EMBL" id="CP042344">
    <property type="protein sequence ID" value="QEA12620.1"/>
    <property type="molecule type" value="Genomic_DNA"/>
</dbReference>
<keyword evidence="2" id="KW-1003">Cell membrane</keyword>
<feature type="transmembrane region" description="Helical" evidence="9">
    <location>
        <begin position="100"/>
        <end position="123"/>
    </location>
</feature>
<dbReference type="RefSeq" id="WP_146912215.1">
    <property type="nucleotide sequence ID" value="NZ_CP042344.1"/>
</dbReference>
<proteinExistence type="predicted"/>
<sequence length="208" mass="22415">MLRFFLLFLGIQLSLFGVNMLNWVQQHAVLPWTALLARISAGLVTWFDASAAAQGKVLWNTATGFGVSIEPGCNGIEACIVLAAAILAFPAPWRSKLRGLLIGSVAVQALNVVRVISLFYIGQWNTAAFNFAHEFLWQALIMLDVLVVWLLWVRTTTRAGAQEGDGPPPNEPPNEPPAAPPSPPRPAAPRGQGVVSHSPDLSLPHARA</sequence>
<dbReference type="GO" id="GO:0005886">
    <property type="term" value="C:plasma membrane"/>
    <property type="evidence" value="ECO:0007669"/>
    <property type="project" value="UniProtKB-SubCell"/>
</dbReference>
<protein>
    <submittedName>
        <fullName evidence="10">Exosortase H</fullName>
        <ecNumber evidence="10">3.4.22.-</ecNumber>
    </submittedName>
</protein>
<dbReference type="InterPro" id="IPR026392">
    <property type="entry name" value="Exo/Archaeosortase_dom"/>
</dbReference>
<dbReference type="EC" id="3.4.22.-" evidence="10"/>
<evidence type="ECO:0000256" key="9">
    <source>
        <dbReference type="SAM" id="Phobius"/>
    </source>
</evidence>
<evidence type="ECO:0000256" key="8">
    <source>
        <dbReference type="SAM" id="MobiDB-lite"/>
    </source>
</evidence>
<keyword evidence="4 9" id="KW-0812">Transmembrane</keyword>
<dbReference type="OrthoDB" id="5540917at2"/>